<sequence>MSKTQPCISRYFSSATAIAVALAVAGGTLATLPAPAAAQHSGGASTQAGGHDSGHDTGEDSGHTDDGHDKGPDAEPGKGGKGRAPGEAGSRSPRGMQDIFRSVAAAEDGGDDTSDRPDWAGAKGGRNEHGGKPSTGGDNRGDLYGDMYVILRDEDGEPILTEEGWVQPVDADGVPLELDEEGALVDPTLAIEVVLGRLNVGRSPTSVLNKRADEIVTLLNDADEITVDAAGRLVVVNYVLDENNQVIDTVYKTIDAPLDNLALYVALMTEGTIPGVTDLPGEEYDFLVDGEFTGEDLVAATSLLAAASDKYETLSLDAVAYMNAILGINTVTEGTITYSSMDYSDYSYDRSDTYDAVIVTVLVQQDDGSWVAEPVNIYDEVFGEVDYVSEDGFDGFAQAVDDAREVISYIHEYAIPADQIDSVVPEEPTP</sequence>
<feature type="region of interest" description="Disordered" evidence="1">
    <location>
        <begin position="38"/>
        <end position="141"/>
    </location>
</feature>
<keyword evidence="2" id="KW-0732">Signal</keyword>
<organism evidence="3 4">
    <name type="scientific">Croceicoccus ponticola</name>
    <dbReference type="NCBI Taxonomy" id="2217664"/>
    <lineage>
        <taxon>Bacteria</taxon>
        <taxon>Pseudomonadati</taxon>
        <taxon>Pseudomonadota</taxon>
        <taxon>Alphaproteobacteria</taxon>
        <taxon>Sphingomonadales</taxon>
        <taxon>Erythrobacteraceae</taxon>
        <taxon>Croceicoccus</taxon>
    </lineage>
</organism>
<keyword evidence="4" id="KW-1185">Reference proteome</keyword>
<proteinExistence type="predicted"/>
<accession>A0A437GZN3</accession>
<reference evidence="3 4" key="1">
    <citation type="submission" date="2018-12" db="EMBL/GenBank/DDBJ databases">
        <title>Croceicoccus ponticola sp. nov., a lipolytic bacterium isolated from seawater.</title>
        <authorList>
            <person name="Yoon J.-H."/>
        </authorList>
    </citation>
    <scope>NUCLEOTIDE SEQUENCE [LARGE SCALE GENOMIC DNA]</scope>
    <source>
        <strain evidence="3 4">GM-16</strain>
    </source>
</reference>
<name>A0A437GZN3_9SPHN</name>
<gene>
    <name evidence="3" type="ORF">EKN06_00945</name>
</gene>
<comment type="caution">
    <text evidence="3">The sequence shown here is derived from an EMBL/GenBank/DDBJ whole genome shotgun (WGS) entry which is preliminary data.</text>
</comment>
<evidence type="ECO:0000256" key="1">
    <source>
        <dbReference type="SAM" id="MobiDB-lite"/>
    </source>
</evidence>
<dbReference type="AlphaFoldDB" id="A0A437GZN3"/>
<dbReference type="Proteomes" id="UP000283003">
    <property type="component" value="Unassembled WGS sequence"/>
</dbReference>
<evidence type="ECO:0000313" key="3">
    <source>
        <dbReference type="EMBL" id="RVQ68828.1"/>
    </source>
</evidence>
<dbReference type="EMBL" id="RXOL01000001">
    <property type="protein sequence ID" value="RVQ68828.1"/>
    <property type="molecule type" value="Genomic_DNA"/>
</dbReference>
<feature type="chain" id="PRO_5019537834" evidence="2">
    <location>
        <begin position="37"/>
        <end position="430"/>
    </location>
</feature>
<feature type="compositionally biased region" description="Basic and acidic residues" evidence="1">
    <location>
        <begin position="52"/>
        <end position="78"/>
    </location>
</feature>
<protein>
    <submittedName>
        <fullName evidence="3">Uncharacterized protein</fullName>
    </submittedName>
</protein>
<evidence type="ECO:0000313" key="4">
    <source>
        <dbReference type="Proteomes" id="UP000283003"/>
    </source>
</evidence>
<feature type="signal peptide" evidence="2">
    <location>
        <begin position="1"/>
        <end position="36"/>
    </location>
</feature>
<evidence type="ECO:0000256" key="2">
    <source>
        <dbReference type="SAM" id="SignalP"/>
    </source>
</evidence>